<organism evidence="3 4">
    <name type="scientific">Penicilliopsis zonata CBS 506.65</name>
    <dbReference type="NCBI Taxonomy" id="1073090"/>
    <lineage>
        <taxon>Eukaryota</taxon>
        <taxon>Fungi</taxon>
        <taxon>Dikarya</taxon>
        <taxon>Ascomycota</taxon>
        <taxon>Pezizomycotina</taxon>
        <taxon>Eurotiomycetes</taxon>
        <taxon>Eurotiomycetidae</taxon>
        <taxon>Eurotiales</taxon>
        <taxon>Aspergillaceae</taxon>
        <taxon>Penicilliopsis</taxon>
    </lineage>
</organism>
<dbReference type="Proteomes" id="UP000184188">
    <property type="component" value="Unassembled WGS sequence"/>
</dbReference>
<dbReference type="RefSeq" id="XP_022580108.1">
    <property type="nucleotide sequence ID" value="XM_022725874.1"/>
</dbReference>
<dbReference type="AlphaFoldDB" id="A0A1L9SEM2"/>
<accession>A0A1L9SEM2</accession>
<evidence type="ECO:0000313" key="4">
    <source>
        <dbReference type="Proteomes" id="UP000184188"/>
    </source>
</evidence>
<dbReference type="PANTHER" id="PTHR11895">
    <property type="entry name" value="TRANSAMIDASE"/>
    <property type="match status" value="1"/>
</dbReference>
<dbReference type="OrthoDB" id="421993at2759"/>
<gene>
    <name evidence="3" type="ORF">ASPZODRAFT_152643</name>
</gene>
<keyword evidence="4" id="KW-1185">Reference proteome</keyword>
<dbReference type="PANTHER" id="PTHR11895:SF67">
    <property type="entry name" value="AMIDASE DOMAIN-CONTAINING PROTEIN"/>
    <property type="match status" value="1"/>
</dbReference>
<feature type="domain" description="Amidase" evidence="2">
    <location>
        <begin position="144"/>
        <end position="566"/>
    </location>
</feature>
<protein>
    <recommendedName>
        <fullName evidence="2">Amidase domain-containing protein</fullName>
    </recommendedName>
</protein>
<dbReference type="SUPFAM" id="SSF75304">
    <property type="entry name" value="Amidase signature (AS) enzymes"/>
    <property type="match status" value="1"/>
</dbReference>
<name>A0A1L9SEM2_9EURO</name>
<dbReference type="STRING" id="1073090.A0A1L9SEM2"/>
<dbReference type="GeneID" id="34612338"/>
<evidence type="ECO:0000313" key="3">
    <source>
        <dbReference type="EMBL" id="OJJ45598.1"/>
    </source>
</evidence>
<reference evidence="4" key="1">
    <citation type="journal article" date="2017" name="Genome Biol.">
        <title>Comparative genomics reveals high biological diversity and specific adaptations in the industrially and medically important fungal genus Aspergillus.</title>
        <authorList>
            <person name="de Vries R.P."/>
            <person name="Riley R."/>
            <person name="Wiebenga A."/>
            <person name="Aguilar-Osorio G."/>
            <person name="Amillis S."/>
            <person name="Uchima C.A."/>
            <person name="Anderluh G."/>
            <person name="Asadollahi M."/>
            <person name="Askin M."/>
            <person name="Barry K."/>
            <person name="Battaglia E."/>
            <person name="Bayram O."/>
            <person name="Benocci T."/>
            <person name="Braus-Stromeyer S.A."/>
            <person name="Caldana C."/>
            <person name="Canovas D."/>
            <person name="Cerqueira G.C."/>
            <person name="Chen F."/>
            <person name="Chen W."/>
            <person name="Choi C."/>
            <person name="Clum A."/>
            <person name="Dos Santos R.A."/>
            <person name="Damasio A.R."/>
            <person name="Diallinas G."/>
            <person name="Emri T."/>
            <person name="Fekete E."/>
            <person name="Flipphi M."/>
            <person name="Freyberg S."/>
            <person name="Gallo A."/>
            <person name="Gournas C."/>
            <person name="Habgood R."/>
            <person name="Hainaut M."/>
            <person name="Harispe M.L."/>
            <person name="Henrissat B."/>
            <person name="Hilden K.S."/>
            <person name="Hope R."/>
            <person name="Hossain A."/>
            <person name="Karabika E."/>
            <person name="Karaffa L."/>
            <person name="Karanyi Z."/>
            <person name="Krasevec N."/>
            <person name="Kuo A."/>
            <person name="Kusch H."/>
            <person name="LaButti K."/>
            <person name="Lagendijk E.L."/>
            <person name="Lapidus A."/>
            <person name="Levasseur A."/>
            <person name="Lindquist E."/>
            <person name="Lipzen A."/>
            <person name="Logrieco A.F."/>
            <person name="MacCabe A."/>
            <person name="Maekelae M.R."/>
            <person name="Malavazi I."/>
            <person name="Melin P."/>
            <person name="Meyer V."/>
            <person name="Mielnichuk N."/>
            <person name="Miskei M."/>
            <person name="Molnar A.P."/>
            <person name="Mule G."/>
            <person name="Ngan C.Y."/>
            <person name="Orejas M."/>
            <person name="Orosz E."/>
            <person name="Ouedraogo J.P."/>
            <person name="Overkamp K.M."/>
            <person name="Park H.-S."/>
            <person name="Perrone G."/>
            <person name="Piumi F."/>
            <person name="Punt P.J."/>
            <person name="Ram A.F."/>
            <person name="Ramon A."/>
            <person name="Rauscher S."/>
            <person name="Record E."/>
            <person name="Riano-Pachon D.M."/>
            <person name="Robert V."/>
            <person name="Roehrig J."/>
            <person name="Ruller R."/>
            <person name="Salamov A."/>
            <person name="Salih N.S."/>
            <person name="Samson R.A."/>
            <person name="Sandor E."/>
            <person name="Sanguinetti M."/>
            <person name="Schuetze T."/>
            <person name="Sepcic K."/>
            <person name="Shelest E."/>
            <person name="Sherlock G."/>
            <person name="Sophianopoulou V."/>
            <person name="Squina F.M."/>
            <person name="Sun H."/>
            <person name="Susca A."/>
            <person name="Todd R.B."/>
            <person name="Tsang A."/>
            <person name="Unkles S.E."/>
            <person name="van de Wiele N."/>
            <person name="van Rossen-Uffink D."/>
            <person name="Oliveira J.V."/>
            <person name="Vesth T.C."/>
            <person name="Visser J."/>
            <person name="Yu J.-H."/>
            <person name="Zhou M."/>
            <person name="Andersen M.R."/>
            <person name="Archer D.B."/>
            <person name="Baker S.E."/>
            <person name="Benoit I."/>
            <person name="Brakhage A.A."/>
            <person name="Braus G.H."/>
            <person name="Fischer R."/>
            <person name="Frisvad J.C."/>
            <person name="Goldman G.H."/>
            <person name="Houbraken J."/>
            <person name="Oakley B."/>
            <person name="Pocsi I."/>
            <person name="Scazzocchio C."/>
            <person name="Seiboth B."/>
            <person name="vanKuyk P.A."/>
            <person name="Wortman J."/>
            <person name="Dyer P.S."/>
            <person name="Grigoriev I.V."/>
        </authorList>
    </citation>
    <scope>NUCLEOTIDE SEQUENCE [LARGE SCALE GENOMIC DNA]</scope>
    <source>
        <strain evidence="4">CBS 506.65</strain>
    </source>
</reference>
<dbReference type="InterPro" id="IPR000120">
    <property type="entry name" value="Amidase"/>
</dbReference>
<sequence>MSDSRRFLNYPRPCEHPVVPYKQEAQSIPVFRGYPLVIGAALIRSIGLVQAHFWRNAGFHVIHEIKDLTRYGACYDPTVVPVVSPEHREKNGGTRNVPAARDKKNEGGLGYYYTSVDYRERYLSGELTPRAVTDALLSLVQRDIEPRTDHSTAFLESQVEAIRAAADASTKRYQEGVSLGPLDGVPVAIKDEAHIKGYKRMLGTNLDFKGGCDETSWCVKKWEEAGAIVIGKTTMHELGLDTNNNNPNYGTPRNPHNTQYYCGGSSGGSSYAVGAGLVPIALGVDGGGSIRIPSSFCGVWGLKTSHGRVSAAPTVGLSSSMGAYGPLAASIDDLALAYRVMAAPAPAAQDPISAQFPDPTTESALFSTKNGDATTKTIGIVRSWIDRAEPAVRAVFDATIDHYRSQPGYTVVDIDIPYLVQGQRAHALTIMAEIASGVTPAQIRRLTPPNQVLVSMGSMQVTAQDLIASQRLRALLMSHLAHLFRTHPGLVIVTPTTPIPGWKITGGNADLSHGLSDGASSIRNMEYVWLANFTGCPAISCPAGYSDDGVPIGVMGMSEWGSEEDLFVFARDGEALLKKDRHAPERWVDVFAQL</sequence>
<dbReference type="Gene3D" id="3.90.1300.10">
    <property type="entry name" value="Amidase signature (AS) domain"/>
    <property type="match status" value="1"/>
</dbReference>
<evidence type="ECO:0000256" key="1">
    <source>
        <dbReference type="ARBA" id="ARBA00009199"/>
    </source>
</evidence>
<dbReference type="InterPro" id="IPR036928">
    <property type="entry name" value="AS_sf"/>
</dbReference>
<comment type="similarity">
    <text evidence="1">Belongs to the amidase family.</text>
</comment>
<dbReference type="InterPro" id="IPR023631">
    <property type="entry name" value="Amidase_dom"/>
</dbReference>
<dbReference type="PROSITE" id="PS00571">
    <property type="entry name" value="AMIDASES"/>
    <property type="match status" value="1"/>
</dbReference>
<dbReference type="Pfam" id="PF01425">
    <property type="entry name" value="Amidase"/>
    <property type="match status" value="1"/>
</dbReference>
<dbReference type="InterPro" id="IPR020556">
    <property type="entry name" value="Amidase_CS"/>
</dbReference>
<dbReference type="EMBL" id="KV878344">
    <property type="protein sequence ID" value="OJJ45598.1"/>
    <property type="molecule type" value="Genomic_DNA"/>
</dbReference>
<proteinExistence type="inferred from homology"/>
<evidence type="ECO:0000259" key="2">
    <source>
        <dbReference type="Pfam" id="PF01425"/>
    </source>
</evidence>
<dbReference type="GO" id="GO:0003824">
    <property type="term" value="F:catalytic activity"/>
    <property type="evidence" value="ECO:0007669"/>
    <property type="project" value="InterPro"/>
</dbReference>
<dbReference type="VEuPathDB" id="FungiDB:ASPZODRAFT_152643"/>